<accession>A0ABW0JTQ6</accession>
<proteinExistence type="predicted"/>
<feature type="region of interest" description="Disordered" evidence="1">
    <location>
        <begin position="45"/>
        <end position="66"/>
    </location>
</feature>
<dbReference type="RefSeq" id="WP_377339003.1">
    <property type="nucleotide sequence ID" value="NZ_JALBWS010000014.1"/>
</dbReference>
<protein>
    <submittedName>
        <fullName evidence="2">Uncharacterized protein</fullName>
    </submittedName>
</protein>
<sequence>MYLFRRPLHRHAVVPERGGIGGSGLSATAALELRAQREQRIDEELAQSFPASDPPSWVQGVSPRPS</sequence>
<keyword evidence="3" id="KW-1185">Reference proteome</keyword>
<name>A0ABW0JTQ6_9GAMM</name>
<organism evidence="2 3">
    <name type="scientific">Rhodanobacter ginsenosidimutans</name>
    <dbReference type="NCBI Taxonomy" id="490571"/>
    <lineage>
        <taxon>Bacteria</taxon>
        <taxon>Pseudomonadati</taxon>
        <taxon>Pseudomonadota</taxon>
        <taxon>Gammaproteobacteria</taxon>
        <taxon>Lysobacterales</taxon>
        <taxon>Rhodanobacteraceae</taxon>
        <taxon>Rhodanobacter</taxon>
    </lineage>
</organism>
<reference evidence="3" key="1">
    <citation type="journal article" date="2019" name="Int. J. Syst. Evol. Microbiol.">
        <title>The Global Catalogue of Microorganisms (GCM) 10K type strain sequencing project: providing services to taxonomists for standard genome sequencing and annotation.</title>
        <authorList>
            <consortium name="The Broad Institute Genomics Platform"/>
            <consortium name="The Broad Institute Genome Sequencing Center for Infectious Disease"/>
            <person name="Wu L."/>
            <person name="Ma J."/>
        </authorList>
    </citation>
    <scope>NUCLEOTIDE SEQUENCE [LARGE SCALE GENOMIC DNA]</scope>
    <source>
        <strain evidence="3">KACC 12822</strain>
    </source>
</reference>
<dbReference type="Proteomes" id="UP001596018">
    <property type="component" value="Unassembled WGS sequence"/>
</dbReference>
<evidence type="ECO:0000313" key="3">
    <source>
        <dbReference type="Proteomes" id="UP001596018"/>
    </source>
</evidence>
<gene>
    <name evidence="2" type="ORF">ACFPK0_05745</name>
</gene>
<dbReference type="EMBL" id="JBHSMM010000001">
    <property type="protein sequence ID" value="MFC5439514.1"/>
    <property type="molecule type" value="Genomic_DNA"/>
</dbReference>
<evidence type="ECO:0000256" key="1">
    <source>
        <dbReference type="SAM" id="MobiDB-lite"/>
    </source>
</evidence>
<comment type="caution">
    <text evidence="2">The sequence shown here is derived from an EMBL/GenBank/DDBJ whole genome shotgun (WGS) entry which is preliminary data.</text>
</comment>
<evidence type="ECO:0000313" key="2">
    <source>
        <dbReference type="EMBL" id="MFC5439514.1"/>
    </source>
</evidence>